<reference evidence="6" key="1">
    <citation type="submission" date="2025-08" db="UniProtKB">
        <authorList>
            <consortium name="Ensembl"/>
        </authorList>
    </citation>
    <scope>IDENTIFICATION</scope>
</reference>
<name>A0A3B3RM90_9TELE</name>
<evidence type="ECO:0000256" key="2">
    <source>
        <dbReference type="ARBA" id="ARBA00009415"/>
    </source>
</evidence>
<accession>A0A3B3RM90</accession>
<dbReference type="InterPro" id="IPR019530">
    <property type="entry name" value="Intra-flagellar_transport_57"/>
</dbReference>
<dbReference type="GO" id="GO:1905515">
    <property type="term" value="P:non-motile cilium assembly"/>
    <property type="evidence" value="ECO:0007669"/>
    <property type="project" value="TreeGrafter"/>
</dbReference>
<evidence type="ECO:0000256" key="4">
    <source>
        <dbReference type="ARBA" id="ARBA00023069"/>
    </source>
</evidence>
<dbReference type="GO" id="GO:0042073">
    <property type="term" value="P:intraciliary transport"/>
    <property type="evidence" value="ECO:0007669"/>
    <property type="project" value="TreeGrafter"/>
</dbReference>
<dbReference type="Ensembl" id="ENSPKIT00000035812.1">
    <property type="protein sequence ID" value="ENSPKIP00000018970.1"/>
    <property type="gene ID" value="ENSPKIG00000004336.1"/>
</dbReference>
<keyword evidence="5" id="KW-0966">Cell projection</keyword>
<evidence type="ECO:0000256" key="1">
    <source>
        <dbReference type="ARBA" id="ARBA00004138"/>
    </source>
</evidence>
<evidence type="ECO:0000313" key="6">
    <source>
        <dbReference type="Ensembl" id="ENSPKIP00000018970.1"/>
    </source>
</evidence>
<keyword evidence="4" id="KW-0969">Cilium</keyword>
<keyword evidence="7" id="KW-1185">Reference proteome</keyword>
<dbReference type="PANTHER" id="PTHR16011">
    <property type="entry name" value="IFT57/HIPPI"/>
    <property type="match status" value="1"/>
</dbReference>
<evidence type="ECO:0000256" key="3">
    <source>
        <dbReference type="ARBA" id="ARBA00020568"/>
    </source>
</evidence>
<dbReference type="AlphaFoldDB" id="A0A3B3RM90"/>
<protein>
    <recommendedName>
        <fullName evidence="3">Intraflagellar transport protein 57 homolog</fullName>
    </recommendedName>
</protein>
<dbReference type="GeneTree" id="ENSGT01030000236819"/>
<dbReference type="STRING" id="1676925.ENSPKIP00000018970"/>
<evidence type="ECO:0000256" key="5">
    <source>
        <dbReference type="ARBA" id="ARBA00023273"/>
    </source>
</evidence>
<dbReference type="GO" id="GO:0030992">
    <property type="term" value="C:intraciliary transport particle B"/>
    <property type="evidence" value="ECO:0007669"/>
    <property type="project" value="TreeGrafter"/>
</dbReference>
<proteinExistence type="inferred from homology"/>
<comment type="similarity">
    <text evidence="2">Belongs to the IFT57 family.</text>
</comment>
<dbReference type="PANTHER" id="PTHR16011:SF0">
    <property type="entry name" value="INTRAFLAGELLAR TRANSPORT PROTEIN 57 HOMOLOG"/>
    <property type="match status" value="1"/>
</dbReference>
<dbReference type="GO" id="GO:0005929">
    <property type="term" value="C:cilium"/>
    <property type="evidence" value="ECO:0007669"/>
    <property type="project" value="UniProtKB-SubCell"/>
</dbReference>
<dbReference type="Proteomes" id="UP000261540">
    <property type="component" value="Unplaced"/>
</dbReference>
<dbReference type="GO" id="GO:0005794">
    <property type="term" value="C:Golgi apparatus"/>
    <property type="evidence" value="ECO:0007669"/>
    <property type="project" value="TreeGrafter"/>
</dbReference>
<dbReference type="GO" id="GO:0005815">
    <property type="term" value="C:microtubule organizing center"/>
    <property type="evidence" value="ECO:0007669"/>
    <property type="project" value="TreeGrafter"/>
</dbReference>
<reference evidence="6" key="2">
    <citation type="submission" date="2025-09" db="UniProtKB">
        <authorList>
            <consortium name="Ensembl"/>
        </authorList>
    </citation>
    <scope>IDENTIFICATION</scope>
</reference>
<evidence type="ECO:0000313" key="7">
    <source>
        <dbReference type="Proteomes" id="UP000261540"/>
    </source>
</evidence>
<sequence>MADEARRGEEDERGPGAAYNMFVVMEDLLDKLKLLDYEAEVLGKHNMKALSRVPLSLCFLG</sequence>
<comment type="subcellular location">
    <subcellularLocation>
        <location evidence="1">Cell projection</location>
        <location evidence="1">Cilium</location>
    </subcellularLocation>
</comment>
<organism evidence="6 7">
    <name type="scientific">Paramormyrops kingsleyae</name>
    <dbReference type="NCBI Taxonomy" id="1676925"/>
    <lineage>
        <taxon>Eukaryota</taxon>
        <taxon>Metazoa</taxon>
        <taxon>Chordata</taxon>
        <taxon>Craniata</taxon>
        <taxon>Vertebrata</taxon>
        <taxon>Euteleostomi</taxon>
        <taxon>Actinopterygii</taxon>
        <taxon>Neopterygii</taxon>
        <taxon>Teleostei</taxon>
        <taxon>Osteoglossocephala</taxon>
        <taxon>Osteoglossomorpha</taxon>
        <taxon>Osteoglossiformes</taxon>
        <taxon>Mormyridae</taxon>
        <taxon>Paramormyrops</taxon>
    </lineage>
</organism>